<name>E1YJV1_9BACT</name>
<reference evidence="1" key="1">
    <citation type="journal article" date="2011" name="Environ. Microbiol.">
        <title>Genomic insights into the metabolic potential of the polycyclic aromatic hydrocarbon degrading sulfate-reducing Deltaproteobacterium N47.</title>
        <authorList>
            <person name="Bergmann F."/>
            <person name="Selesi D."/>
            <person name="Weinmaier T."/>
            <person name="Tischler P."/>
            <person name="Rattei T."/>
            <person name="Meckenstock R.U."/>
        </authorList>
    </citation>
    <scope>NUCLEOTIDE SEQUENCE</scope>
</reference>
<accession>E1YJV1</accession>
<proteinExistence type="predicted"/>
<dbReference type="AlphaFoldDB" id="E1YJV1"/>
<sequence length="65" mass="8012">MKTERYLTEEITIKKGIDALVKELGPVETMRFINLPRKRRQESVKRHREWQRMLDKTDFFDKVFE</sequence>
<organism evidence="1">
    <name type="scientific">uncultured Desulfobacterium sp</name>
    <dbReference type="NCBI Taxonomy" id="201089"/>
    <lineage>
        <taxon>Bacteria</taxon>
        <taxon>Pseudomonadati</taxon>
        <taxon>Thermodesulfobacteriota</taxon>
        <taxon>Desulfobacteria</taxon>
        <taxon>Desulfobacterales</taxon>
        <taxon>Desulfobacteriaceae</taxon>
        <taxon>Desulfobacterium</taxon>
        <taxon>environmental samples</taxon>
    </lineage>
</organism>
<gene>
    <name evidence="1" type="ORF">N47_E50670</name>
</gene>
<protein>
    <submittedName>
        <fullName evidence="1">Uncharacterized protein</fullName>
    </submittedName>
</protein>
<dbReference type="EMBL" id="FR695877">
    <property type="protein sequence ID" value="CBX31555.1"/>
    <property type="molecule type" value="Genomic_DNA"/>
</dbReference>
<evidence type="ECO:0000313" key="1">
    <source>
        <dbReference type="EMBL" id="CBX31555.1"/>
    </source>
</evidence>